<dbReference type="EMBL" id="JAFBCY010000002">
    <property type="protein sequence ID" value="MBM7851470.1"/>
    <property type="molecule type" value="Genomic_DNA"/>
</dbReference>
<evidence type="ECO:0000313" key="6">
    <source>
        <dbReference type="Proteomes" id="UP000758856"/>
    </source>
</evidence>
<evidence type="ECO:0000313" key="5">
    <source>
        <dbReference type="EMBL" id="MBM7851470.1"/>
    </source>
</evidence>
<dbReference type="PANTHER" id="PTHR43684:SF1">
    <property type="entry name" value="ENOYL-COA DELTA ISOMERASE 2"/>
    <property type="match status" value="1"/>
</dbReference>
<keyword evidence="6" id="KW-1185">Reference proteome</keyword>
<reference evidence="4" key="3">
    <citation type="submission" date="2023-01" db="EMBL/GenBank/DDBJ databases">
        <authorList>
            <person name="Sun Q."/>
            <person name="Evtushenko L."/>
        </authorList>
    </citation>
    <scope>NUCLEOTIDE SEQUENCE</scope>
    <source>
        <strain evidence="4">VKM B-1606</strain>
    </source>
</reference>
<keyword evidence="3" id="KW-0413">Isomerase</keyword>
<dbReference type="InterPro" id="IPR001753">
    <property type="entry name" value="Enoyl-CoA_hydra/iso"/>
</dbReference>
<comment type="caution">
    <text evidence="4">The sequence shown here is derived from an EMBL/GenBank/DDBJ whole genome shotgun (WGS) entry which is preliminary data.</text>
</comment>
<accession>A0A9W6IQ82</accession>
<sequence>MCGFSLKRDGAVGVLHLSSGRSSLTLDDLAALARLLEEAGREPQLRVLLFSGPAGTFCAGGDLADFLRCQDLDILEGVVRRFMRALAFADKTMIAAVDGAAIGLGMTMLLHFDLVFASSTSTFAAPFTDLGLIPEAGSTLLAPACLGRMKAFQVLCLGETLNAAEADRLGLAIKVDGDVSAQALDTARLLARKPAAALAATRRFLRGDLNTLSARIDAEIAHFRTQLEDAHTVRRLSRITRLAGAHRSAAA</sequence>
<name>A0A9W6IQ82_9HYPH</name>
<reference evidence="4" key="1">
    <citation type="journal article" date="2014" name="Int. J. Syst. Evol. Microbiol.">
        <title>Complete genome sequence of Corynebacterium casei LMG S-19264T (=DSM 44701T), isolated from a smear-ripened cheese.</title>
        <authorList>
            <consortium name="US DOE Joint Genome Institute (JGI-PGF)"/>
            <person name="Walter F."/>
            <person name="Albersmeier A."/>
            <person name="Kalinowski J."/>
            <person name="Ruckert C."/>
        </authorList>
    </citation>
    <scope>NUCLEOTIDE SEQUENCE</scope>
    <source>
        <strain evidence="4">VKM B-1606</strain>
    </source>
</reference>
<keyword evidence="2" id="KW-0576">Peroxisome</keyword>
<dbReference type="PANTHER" id="PTHR43684">
    <property type="match status" value="1"/>
</dbReference>
<evidence type="ECO:0000313" key="7">
    <source>
        <dbReference type="Proteomes" id="UP001143400"/>
    </source>
</evidence>
<proteinExistence type="predicted"/>
<dbReference type="AlphaFoldDB" id="A0A9W6IQ82"/>
<dbReference type="Proteomes" id="UP001143400">
    <property type="component" value="Unassembled WGS sequence"/>
</dbReference>
<comment type="subcellular location">
    <subcellularLocation>
        <location evidence="1">Peroxisome</location>
    </subcellularLocation>
</comment>
<evidence type="ECO:0000313" key="4">
    <source>
        <dbReference type="EMBL" id="GLK54527.1"/>
    </source>
</evidence>
<reference evidence="5 6" key="2">
    <citation type="submission" date="2021-01" db="EMBL/GenBank/DDBJ databases">
        <title>Genomic Encyclopedia of Type Strains, Phase IV (KMG-IV): sequencing the most valuable type-strain genomes for metagenomic binning, comparative biology and taxonomic classification.</title>
        <authorList>
            <person name="Goeker M."/>
        </authorList>
    </citation>
    <scope>NUCLEOTIDE SEQUENCE [LARGE SCALE GENOMIC DNA]</scope>
    <source>
        <strain evidence="5 6">DSM 6130</strain>
    </source>
</reference>
<evidence type="ECO:0000256" key="2">
    <source>
        <dbReference type="ARBA" id="ARBA00023140"/>
    </source>
</evidence>
<dbReference type="Proteomes" id="UP000758856">
    <property type="component" value="Unassembled WGS sequence"/>
</dbReference>
<dbReference type="Pfam" id="PF00378">
    <property type="entry name" value="ECH_1"/>
    <property type="match status" value="1"/>
</dbReference>
<evidence type="ECO:0000256" key="3">
    <source>
        <dbReference type="ARBA" id="ARBA00023235"/>
    </source>
</evidence>
<dbReference type="InterPro" id="IPR051053">
    <property type="entry name" value="ECH/Chromodomain_protein"/>
</dbReference>
<dbReference type="SUPFAM" id="SSF52096">
    <property type="entry name" value="ClpP/crotonase"/>
    <property type="match status" value="1"/>
</dbReference>
<dbReference type="EMBL" id="BSFF01000001">
    <property type="protein sequence ID" value="GLK54527.1"/>
    <property type="molecule type" value="Genomic_DNA"/>
</dbReference>
<dbReference type="Gene3D" id="3.90.226.10">
    <property type="entry name" value="2-enoyl-CoA Hydratase, Chain A, domain 1"/>
    <property type="match status" value="1"/>
</dbReference>
<dbReference type="CDD" id="cd06558">
    <property type="entry name" value="crotonase-like"/>
    <property type="match status" value="1"/>
</dbReference>
<organism evidence="4 7">
    <name type="scientific">Methylopila capsulata</name>
    <dbReference type="NCBI Taxonomy" id="61654"/>
    <lineage>
        <taxon>Bacteria</taxon>
        <taxon>Pseudomonadati</taxon>
        <taxon>Pseudomonadota</taxon>
        <taxon>Alphaproteobacteria</taxon>
        <taxon>Hyphomicrobiales</taxon>
        <taxon>Methylopilaceae</taxon>
        <taxon>Methylopila</taxon>
    </lineage>
</organism>
<evidence type="ECO:0000256" key="1">
    <source>
        <dbReference type="ARBA" id="ARBA00004275"/>
    </source>
</evidence>
<dbReference type="InterPro" id="IPR029045">
    <property type="entry name" value="ClpP/crotonase-like_dom_sf"/>
</dbReference>
<gene>
    <name evidence="4" type="ORF">GCM10008170_05460</name>
    <name evidence="5" type="ORF">JOD31_001695</name>
</gene>
<dbReference type="GO" id="GO:0004165">
    <property type="term" value="F:delta(3)-delta(2)-enoyl-CoA isomerase activity"/>
    <property type="evidence" value="ECO:0007669"/>
    <property type="project" value="UniProtKB-ARBA"/>
</dbReference>
<protein>
    <submittedName>
        <fullName evidence="4 5">Enoyl-CoA hydratase</fullName>
    </submittedName>
</protein>
<dbReference type="RefSeq" id="WP_204949903.1">
    <property type="nucleotide sequence ID" value="NZ_BSFF01000001.1"/>
</dbReference>